<feature type="transmembrane region" description="Helical" evidence="1">
    <location>
        <begin position="206"/>
        <end position="225"/>
    </location>
</feature>
<dbReference type="GO" id="GO:0005886">
    <property type="term" value="C:plasma membrane"/>
    <property type="evidence" value="ECO:0007669"/>
    <property type="project" value="TreeGrafter"/>
</dbReference>
<protein>
    <recommendedName>
        <fullName evidence="4">Allantoin permease</fullName>
    </recommendedName>
</protein>
<feature type="transmembrane region" description="Helical" evidence="1">
    <location>
        <begin position="395"/>
        <end position="419"/>
    </location>
</feature>
<organism evidence="2 3">
    <name type="scientific">Gordonia jinghuaiqii</name>
    <dbReference type="NCBI Taxonomy" id="2758710"/>
    <lineage>
        <taxon>Bacteria</taxon>
        <taxon>Bacillati</taxon>
        <taxon>Actinomycetota</taxon>
        <taxon>Actinomycetes</taxon>
        <taxon>Mycobacteriales</taxon>
        <taxon>Gordoniaceae</taxon>
        <taxon>Gordonia</taxon>
    </lineage>
</organism>
<gene>
    <name evidence="2" type="ORF">H1R19_20655</name>
</gene>
<dbReference type="InterPro" id="IPR030191">
    <property type="entry name" value="CodB"/>
</dbReference>
<feature type="transmembrane region" description="Helical" evidence="1">
    <location>
        <begin position="425"/>
        <end position="445"/>
    </location>
</feature>
<feature type="transmembrane region" description="Helical" evidence="1">
    <location>
        <begin position="34"/>
        <end position="54"/>
    </location>
</feature>
<feature type="transmembrane region" description="Helical" evidence="1">
    <location>
        <begin position="104"/>
        <end position="125"/>
    </location>
</feature>
<evidence type="ECO:0000313" key="3">
    <source>
        <dbReference type="Proteomes" id="UP000515663"/>
    </source>
</evidence>
<keyword evidence="1" id="KW-0812">Transmembrane</keyword>
<dbReference type="GO" id="GO:0015209">
    <property type="term" value="F:cytosine transmembrane transporter activity"/>
    <property type="evidence" value="ECO:0007669"/>
    <property type="project" value="InterPro"/>
</dbReference>
<keyword evidence="3" id="KW-1185">Reference proteome</keyword>
<feature type="transmembrane region" description="Helical" evidence="1">
    <location>
        <begin position="353"/>
        <end position="374"/>
    </location>
</feature>
<proteinExistence type="predicted"/>
<name>A0A7D7QT58_9ACTN</name>
<dbReference type="EMBL" id="CP059491">
    <property type="protein sequence ID" value="QMT04046.1"/>
    <property type="molecule type" value="Genomic_DNA"/>
</dbReference>
<evidence type="ECO:0000313" key="2">
    <source>
        <dbReference type="EMBL" id="QMT04046.1"/>
    </source>
</evidence>
<dbReference type="Gene3D" id="1.10.4160.10">
    <property type="entry name" value="Hydantoin permease"/>
    <property type="match status" value="1"/>
</dbReference>
<sequence length="472" mass="51294">MPETGHTADPTDWGENREDYAQDRVPLEYRTWSTVSLFGVMFGITTAMFFLSWGGTLVYTFGTKNLVIGMTIASLVIGGLAFFWCRRASETGLSADLLSRSSGFGYLGSAVTSLIYTLTFLMFFAFEGAIMANAIHAQWPSIPKWSIYLVSGLIFIPLTWFGMRVMNILMWVTLPIYAAFLGFTIYKATQTDSTVDFWSYGGDGSFNGAAGPALIQVLAAALAVVSQVTISADLGRFIPPKRKNSGAFLIGFLAQALTFGGCTILGGWLTLRFGQSDPGLYLTMIMGVWGVLFVIITQIRINVTNIYSGSIVYSTLFQRLFHFSPGRHWWVVLTTVLGTALMFGDIYSRLNQVLTFEAVFIIAWVMAVVGHMVFVRKVLKLTDDSSPYEKHELPAFNPVGLTAVGVALLVAVPLAFGIAGPAGMTWAPFISGAIAFVIVPIMAIATKGRYYRPIESDAVEAAASKVAEPAAG</sequence>
<dbReference type="PANTHER" id="PTHR30569">
    <property type="entry name" value="CYTOSINE TRANSPORTER CODB"/>
    <property type="match status" value="1"/>
</dbReference>
<keyword evidence="1" id="KW-0472">Membrane</keyword>
<feature type="transmembrane region" description="Helical" evidence="1">
    <location>
        <begin position="280"/>
        <end position="299"/>
    </location>
</feature>
<feature type="transmembrane region" description="Helical" evidence="1">
    <location>
        <begin position="246"/>
        <end position="268"/>
    </location>
</feature>
<evidence type="ECO:0000256" key="1">
    <source>
        <dbReference type="SAM" id="Phobius"/>
    </source>
</evidence>
<accession>A0A7D7QT58</accession>
<feature type="transmembrane region" description="Helical" evidence="1">
    <location>
        <begin position="168"/>
        <end position="186"/>
    </location>
</feature>
<dbReference type="PANTHER" id="PTHR30569:SF0">
    <property type="entry name" value="CYTOSINE PERMEASE"/>
    <property type="match status" value="1"/>
</dbReference>
<keyword evidence="1" id="KW-1133">Transmembrane helix</keyword>
<dbReference type="Proteomes" id="UP000515663">
    <property type="component" value="Chromosome"/>
</dbReference>
<reference evidence="3" key="1">
    <citation type="submission" date="2020-07" db="EMBL/GenBank/DDBJ databases">
        <title>novel species isolated from the respiratory tract of Marmot.</title>
        <authorList>
            <person name="Zhang G."/>
        </authorList>
    </citation>
    <scope>NUCLEOTIDE SEQUENCE [LARGE SCALE GENOMIC DNA]</scope>
    <source>
        <strain evidence="3">686</strain>
    </source>
</reference>
<evidence type="ECO:0008006" key="4">
    <source>
        <dbReference type="Google" id="ProtNLM"/>
    </source>
</evidence>
<feature type="transmembrane region" description="Helical" evidence="1">
    <location>
        <begin position="329"/>
        <end position="347"/>
    </location>
</feature>
<dbReference type="AlphaFoldDB" id="A0A7D7QT58"/>
<feature type="transmembrane region" description="Helical" evidence="1">
    <location>
        <begin position="66"/>
        <end position="84"/>
    </location>
</feature>
<feature type="transmembrane region" description="Helical" evidence="1">
    <location>
        <begin position="145"/>
        <end position="161"/>
    </location>
</feature>
<dbReference type="KEGG" id="gji:H1R19_20655"/>